<dbReference type="EC" id="1.5.3.2" evidence="6"/>
<dbReference type="GO" id="GO:0050131">
    <property type="term" value="F:N-methyl-L-amino-acid oxidase activity"/>
    <property type="evidence" value="ECO:0007669"/>
    <property type="project" value="UniProtKB-EC"/>
</dbReference>
<dbReference type="InterPro" id="IPR045170">
    <property type="entry name" value="MTOX"/>
</dbReference>
<protein>
    <submittedName>
        <fullName evidence="6">N-methyl-L-tryptophan oxidase</fullName>
        <ecNumber evidence="6">1.5.3.2</ecNumber>
    </submittedName>
</protein>
<evidence type="ECO:0000256" key="4">
    <source>
        <dbReference type="ARBA" id="ARBA00023002"/>
    </source>
</evidence>
<dbReference type="PANTHER" id="PTHR10961:SF7">
    <property type="entry name" value="FAD DEPENDENT OXIDOREDUCTASE DOMAIN-CONTAINING PROTEIN"/>
    <property type="match status" value="1"/>
</dbReference>
<evidence type="ECO:0000313" key="6">
    <source>
        <dbReference type="EMBL" id="MFC4561683.1"/>
    </source>
</evidence>
<keyword evidence="2" id="KW-0285">Flavoprotein</keyword>
<evidence type="ECO:0000256" key="1">
    <source>
        <dbReference type="ARBA" id="ARBA00001974"/>
    </source>
</evidence>
<feature type="domain" description="FAD dependent oxidoreductase" evidence="5">
    <location>
        <begin position="17"/>
        <end position="369"/>
    </location>
</feature>
<comment type="caution">
    <text evidence="6">The sequence shown here is derived from an EMBL/GenBank/DDBJ whole genome shotgun (WGS) entry which is preliminary data.</text>
</comment>
<dbReference type="InterPro" id="IPR036188">
    <property type="entry name" value="FAD/NAD-bd_sf"/>
</dbReference>
<dbReference type="SUPFAM" id="SSF51905">
    <property type="entry name" value="FAD/NAD(P)-binding domain"/>
    <property type="match status" value="1"/>
</dbReference>
<accession>A0ABV9DUH2</accession>
<dbReference type="Gene3D" id="3.30.9.10">
    <property type="entry name" value="D-Amino Acid Oxidase, subunit A, domain 2"/>
    <property type="match status" value="1"/>
</dbReference>
<keyword evidence="7" id="KW-1185">Reference proteome</keyword>
<name>A0ABV9DUH2_9ACTN</name>
<dbReference type="RefSeq" id="WP_378572301.1">
    <property type="nucleotide sequence ID" value="NZ_JBHSFQ010000005.1"/>
</dbReference>
<evidence type="ECO:0000256" key="3">
    <source>
        <dbReference type="ARBA" id="ARBA00022827"/>
    </source>
</evidence>
<dbReference type="EMBL" id="JBHSFQ010000005">
    <property type="protein sequence ID" value="MFC4561683.1"/>
    <property type="molecule type" value="Genomic_DNA"/>
</dbReference>
<dbReference type="NCBIfam" id="NF008425">
    <property type="entry name" value="PRK11259.1"/>
    <property type="match status" value="1"/>
</dbReference>
<sequence length="393" mass="41632">MPDRSPSRTRAPVLDADVVVIGVGTMGSMALWHLAREGLRVIGIEQHGELGHEYGAAGGRTRIFRVAYKEGAWYVPFLRRAGRLWGELAEATGQRLLLPTGALSIGAPDHPDVAEVLRSAAEFGLPHEYLDHDRLAARYPQHVLRPGDVGVLDPQGGLLPPSAAIRAAAGLARRLGADVRTGVRCTGLDETGGRVRVHTGHGVLTAGRVLVCGGPWTAELLAGVRGRYEVRRVVLHWFRATDAAAYAPERFPVGIRRSGPEAELSFFPAVGDGLVKVNLHVPKEVVPDPSAFDGCVPGDYTRRVETAVGGLLRGLEPRAAGAAAFIEGYTPDNHGLIGTPPGFERVVAMSGFSGHGFKLSPVLASLAVDALLARGGEPLPAGLALDRTFQETA</sequence>
<evidence type="ECO:0000313" key="7">
    <source>
        <dbReference type="Proteomes" id="UP001595923"/>
    </source>
</evidence>
<keyword evidence="3" id="KW-0274">FAD</keyword>
<dbReference type="PANTHER" id="PTHR10961">
    <property type="entry name" value="PEROXISOMAL SARCOSINE OXIDASE"/>
    <property type="match status" value="1"/>
</dbReference>
<reference evidence="7" key="1">
    <citation type="journal article" date="2019" name="Int. J. Syst. Evol. Microbiol.">
        <title>The Global Catalogue of Microorganisms (GCM) 10K type strain sequencing project: providing services to taxonomists for standard genome sequencing and annotation.</title>
        <authorList>
            <consortium name="The Broad Institute Genomics Platform"/>
            <consortium name="The Broad Institute Genome Sequencing Center for Infectious Disease"/>
            <person name="Wu L."/>
            <person name="Ma J."/>
        </authorList>
    </citation>
    <scope>NUCLEOTIDE SEQUENCE [LARGE SCALE GENOMIC DNA]</scope>
    <source>
        <strain evidence="7">XZYJ18</strain>
    </source>
</reference>
<dbReference type="Pfam" id="PF01266">
    <property type="entry name" value="DAO"/>
    <property type="match status" value="1"/>
</dbReference>
<evidence type="ECO:0000256" key="2">
    <source>
        <dbReference type="ARBA" id="ARBA00022630"/>
    </source>
</evidence>
<comment type="cofactor">
    <cofactor evidence="1">
        <name>FAD</name>
        <dbReference type="ChEBI" id="CHEBI:57692"/>
    </cofactor>
</comment>
<gene>
    <name evidence="6" type="primary">solA</name>
    <name evidence="6" type="ORF">ACFO4E_07425</name>
</gene>
<dbReference type="InterPro" id="IPR006076">
    <property type="entry name" value="FAD-dep_OxRdtase"/>
</dbReference>
<dbReference type="Proteomes" id="UP001595923">
    <property type="component" value="Unassembled WGS sequence"/>
</dbReference>
<evidence type="ECO:0000259" key="5">
    <source>
        <dbReference type="Pfam" id="PF01266"/>
    </source>
</evidence>
<proteinExistence type="predicted"/>
<organism evidence="6 7">
    <name type="scientific">Nocardiopsis mangrovi</name>
    <dbReference type="NCBI Taxonomy" id="1179818"/>
    <lineage>
        <taxon>Bacteria</taxon>
        <taxon>Bacillati</taxon>
        <taxon>Actinomycetota</taxon>
        <taxon>Actinomycetes</taxon>
        <taxon>Streptosporangiales</taxon>
        <taxon>Nocardiopsidaceae</taxon>
        <taxon>Nocardiopsis</taxon>
    </lineage>
</organism>
<dbReference type="Gene3D" id="3.50.50.60">
    <property type="entry name" value="FAD/NAD(P)-binding domain"/>
    <property type="match status" value="1"/>
</dbReference>
<keyword evidence="4 6" id="KW-0560">Oxidoreductase</keyword>